<comment type="caution">
    <text evidence="2">The sequence shown here is derived from an EMBL/GenBank/DDBJ whole genome shotgun (WGS) entry which is preliminary data.</text>
</comment>
<sequence length="213" mass="23676">MVRVKFSTKPPPHWKAHSLDTRKRQQTKKGRQSEADNDDETWLLLPEPSSNTEQLEVVEIKKVVIEPPRAGTRLHAAMELIPVEDIVAELYYLGCPPTNNELVTHARMFFEGAVALDATGKVKDAASDIILHLASIINGGETGAFPMGHQYELLNKQVTFLSALLDLTDRPQTPVTCAAKPATTKPARKRVSQLQHNIPKTDRVLRSRATKSN</sequence>
<dbReference type="RefSeq" id="XP_062688293.1">
    <property type="nucleotide sequence ID" value="XM_062840406.1"/>
</dbReference>
<accession>A0AAJ0MM42</accession>
<name>A0AAJ0MM42_9PEZI</name>
<evidence type="ECO:0000313" key="2">
    <source>
        <dbReference type="EMBL" id="KAK3485389.1"/>
    </source>
</evidence>
<evidence type="ECO:0000313" key="3">
    <source>
        <dbReference type="Proteomes" id="UP001285908"/>
    </source>
</evidence>
<dbReference type="AlphaFoldDB" id="A0AAJ0MM42"/>
<gene>
    <name evidence="2" type="ORF">B0T23DRAFT_432979</name>
</gene>
<reference evidence="2 3" key="1">
    <citation type="journal article" date="2023" name="Mol. Phylogenet. Evol.">
        <title>Genome-scale phylogeny and comparative genomics of the fungal order Sordariales.</title>
        <authorList>
            <person name="Hensen N."/>
            <person name="Bonometti L."/>
            <person name="Westerberg I."/>
            <person name="Brannstrom I.O."/>
            <person name="Guillou S."/>
            <person name="Cros-Aarteil S."/>
            <person name="Calhoun S."/>
            <person name="Haridas S."/>
            <person name="Kuo A."/>
            <person name="Mondo S."/>
            <person name="Pangilinan J."/>
            <person name="Riley R."/>
            <person name="LaButti K."/>
            <person name="Andreopoulos B."/>
            <person name="Lipzen A."/>
            <person name="Chen C."/>
            <person name="Yan M."/>
            <person name="Daum C."/>
            <person name="Ng V."/>
            <person name="Clum A."/>
            <person name="Steindorff A."/>
            <person name="Ohm R.A."/>
            <person name="Martin F."/>
            <person name="Silar P."/>
            <person name="Natvig D.O."/>
            <person name="Lalanne C."/>
            <person name="Gautier V."/>
            <person name="Ament-Velasquez S.L."/>
            <person name="Kruys A."/>
            <person name="Hutchinson M.I."/>
            <person name="Powell A.J."/>
            <person name="Barry K."/>
            <person name="Miller A.N."/>
            <person name="Grigoriev I.V."/>
            <person name="Debuchy R."/>
            <person name="Gladieux P."/>
            <person name="Hiltunen Thoren M."/>
            <person name="Johannesson H."/>
        </authorList>
    </citation>
    <scope>NUCLEOTIDE SEQUENCE [LARGE SCALE GENOMIC DNA]</scope>
    <source>
        <strain evidence="2 3">FGSC 10403</strain>
    </source>
</reference>
<proteinExistence type="predicted"/>
<protein>
    <submittedName>
        <fullName evidence="2">Uncharacterized protein</fullName>
    </submittedName>
</protein>
<evidence type="ECO:0000256" key="1">
    <source>
        <dbReference type="SAM" id="MobiDB-lite"/>
    </source>
</evidence>
<dbReference type="GeneID" id="87878028"/>
<keyword evidence="3" id="KW-1185">Reference proteome</keyword>
<dbReference type="Proteomes" id="UP001285908">
    <property type="component" value="Unassembled WGS sequence"/>
</dbReference>
<organism evidence="2 3">
    <name type="scientific">Neurospora hispaniola</name>
    <dbReference type="NCBI Taxonomy" id="588809"/>
    <lineage>
        <taxon>Eukaryota</taxon>
        <taxon>Fungi</taxon>
        <taxon>Dikarya</taxon>
        <taxon>Ascomycota</taxon>
        <taxon>Pezizomycotina</taxon>
        <taxon>Sordariomycetes</taxon>
        <taxon>Sordariomycetidae</taxon>
        <taxon>Sordariales</taxon>
        <taxon>Sordariaceae</taxon>
        <taxon>Neurospora</taxon>
    </lineage>
</organism>
<dbReference type="EMBL" id="JAULSX010000010">
    <property type="protein sequence ID" value="KAK3485389.1"/>
    <property type="molecule type" value="Genomic_DNA"/>
</dbReference>
<feature type="region of interest" description="Disordered" evidence="1">
    <location>
        <begin position="1"/>
        <end position="45"/>
    </location>
</feature>